<evidence type="ECO:0000313" key="6">
    <source>
        <dbReference type="Proteomes" id="UP001285921"/>
    </source>
</evidence>
<feature type="domain" description="SLH" evidence="3">
    <location>
        <begin position="1275"/>
        <end position="1338"/>
    </location>
</feature>
<feature type="region of interest" description="Disordered" evidence="1">
    <location>
        <begin position="918"/>
        <end position="937"/>
    </location>
</feature>
<dbReference type="Pfam" id="PF05345">
    <property type="entry name" value="He_PIG"/>
    <property type="match status" value="1"/>
</dbReference>
<keyword evidence="6" id="KW-1185">Reference proteome</keyword>
<reference evidence="5 6" key="1">
    <citation type="submission" date="2023-05" db="EMBL/GenBank/DDBJ databases">
        <title>Draft genome of Paenibacillus sp. CCS26.</title>
        <authorList>
            <person name="Akita H."/>
            <person name="Shinto Y."/>
            <person name="Kimura Z."/>
        </authorList>
    </citation>
    <scope>NUCLEOTIDE SEQUENCE [LARGE SCALE GENOMIC DNA]</scope>
    <source>
        <strain evidence="5 6">CCS26</strain>
    </source>
</reference>
<dbReference type="SUPFAM" id="SSF74853">
    <property type="entry name" value="Lamin A/C globular tail domain"/>
    <property type="match status" value="1"/>
</dbReference>
<feature type="domain" description="LTD" evidence="4">
    <location>
        <begin position="43"/>
        <end position="247"/>
    </location>
</feature>
<comment type="caution">
    <text evidence="5">The sequence shown here is derived from an EMBL/GenBank/DDBJ whole genome shotgun (WGS) entry which is preliminary data.</text>
</comment>
<dbReference type="Pfam" id="PF02368">
    <property type="entry name" value="Big_2"/>
    <property type="match status" value="1"/>
</dbReference>
<name>A0ABQ6NWY5_9BACL</name>
<feature type="region of interest" description="Disordered" evidence="1">
    <location>
        <begin position="970"/>
        <end position="997"/>
    </location>
</feature>
<dbReference type="Gene3D" id="2.60.40.10">
    <property type="entry name" value="Immunoglobulins"/>
    <property type="match status" value="1"/>
</dbReference>
<dbReference type="PANTHER" id="PTHR46928:SF1">
    <property type="entry name" value="MESENCHYME-SPECIFIC CELL SURFACE GLYCOPROTEIN"/>
    <property type="match status" value="1"/>
</dbReference>
<dbReference type="PANTHER" id="PTHR46928">
    <property type="entry name" value="MESENCHYME-SPECIFIC CELL SURFACE GLYCOPROTEIN"/>
    <property type="match status" value="1"/>
</dbReference>
<dbReference type="InterPro" id="IPR055188">
    <property type="entry name" value="Choice_anch_I"/>
</dbReference>
<evidence type="ECO:0000256" key="2">
    <source>
        <dbReference type="SAM" id="SignalP"/>
    </source>
</evidence>
<dbReference type="Pfam" id="PF22494">
    <property type="entry name" value="choice_anch_I"/>
    <property type="match status" value="1"/>
</dbReference>
<accession>A0ABQ6NWY5</accession>
<dbReference type="RefSeq" id="WP_317982473.1">
    <property type="nucleotide sequence ID" value="NZ_BTCL01000050.1"/>
</dbReference>
<dbReference type="SUPFAM" id="SSF50969">
    <property type="entry name" value="YVTN repeat-like/Quinoprotein amine dehydrogenase"/>
    <property type="match status" value="1"/>
</dbReference>
<protein>
    <submittedName>
        <fullName evidence="5">Uncharacterized protein</fullName>
    </submittedName>
</protein>
<gene>
    <name evidence="5" type="ORF">PghCCS26_62480</name>
</gene>
<dbReference type="EMBL" id="BTCL01000050">
    <property type="protein sequence ID" value="GMK49118.1"/>
    <property type="molecule type" value="Genomic_DNA"/>
</dbReference>
<proteinExistence type="predicted"/>
<dbReference type="InterPro" id="IPR011044">
    <property type="entry name" value="Quino_amine_DH_bsu"/>
</dbReference>
<dbReference type="InterPro" id="IPR036415">
    <property type="entry name" value="Lamin_tail_dom_sf"/>
</dbReference>
<feature type="domain" description="SLH" evidence="3">
    <location>
        <begin position="1341"/>
        <end position="1404"/>
    </location>
</feature>
<dbReference type="InterPro" id="IPR052956">
    <property type="entry name" value="Mesenchyme-surface_protein"/>
</dbReference>
<dbReference type="Proteomes" id="UP001285921">
    <property type="component" value="Unassembled WGS sequence"/>
</dbReference>
<feature type="compositionally biased region" description="Low complexity" evidence="1">
    <location>
        <begin position="918"/>
        <end position="928"/>
    </location>
</feature>
<dbReference type="SUPFAM" id="SSF49313">
    <property type="entry name" value="Cadherin-like"/>
    <property type="match status" value="1"/>
</dbReference>
<feature type="domain" description="SLH" evidence="3">
    <location>
        <begin position="1214"/>
        <end position="1273"/>
    </location>
</feature>
<keyword evidence="2" id="KW-0732">Signal</keyword>
<dbReference type="Pfam" id="PF00395">
    <property type="entry name" value="SLH"/>
    <property type="match status" value="3"/>
</dbReference>
<feature type="chain" id="PRO_5045246074" evidence="2">
    <location>
        <begin position="31"/>
        <end position="1404"/>
    </location>
</feature>
<dbReference type="InterPro" id="IPR008964">
    <property type="entry name" value="Invasin/intimin_cell_adhesion"/>
</dbReference>
<dbReference type="NCBIfam" id="NF038117">
    <property type="entry name" value="choice_anch_I"/>
    <property type="match status" value="1"/>
</dbReference>
<dbReference type="InterPro" id="IPR003343">
    <property type="entry name" value="Big_2"/>
</dbReference>
<sequence>MINKSRRFLSIFLAAEIAATALLGTGVAMADGGVTPLAGTPYNTSNEYSVSVPHVIINQVYGGGTAASTGVYFTNGFIELYNQTDNDINLSGWSLQYNDRGTSATTGAITSDWKKLDLTGTIKAHSSFLITGAAANVAANAGDAKISLTGKADQAWDTQFFNNKGMKVVLMSNQTQLAASDSNPFNTKPAGYVDMVGTGSNDTGSDIDGYEAAYPTGSTEGTSKKKAIRRKTTVDMDNNKSDFQQVDYEALNVAGKETELAATLPHNGAFGPWGVTTPEQPETPQVDPVTITTTAIAGATIGTAYTATVAATGGTAPFTYSATNLPAGLTINSTTGEITGTPTAAAKSSLITVTAKDNANPAATGIKSFWLTIGQPLREMKDTLSVEKIGSFSLGVTNKDGGVAEIVKFNKDNNRFYLVNGSGNPPSLEIVSLGQATGTLAKEKTVLVKDLSETNGFVYGDLTSVDINTTTKRVSVSVQEKDPLKPGKIIVLDYDGNYVTEYGSGVQPDMIKSTEDGRYILTADEAEPRLVTKDAKGSITIVDTVTGTSTPAYFDDPSVIEDGVHIRGELDPVTNTVKSSGSKEDALYDLEPEYITLSADGKTAYVTLQENNAVAVVDIAMHKVTAVKALGLKNYNDPANALDVQSNGSIQLETVPFNGMYMPDGVASYTVNGKTYLLTANEGDASEFRVNASTVGALKGSLDPDSEAYKFLKGTTAYDAIEVAGDMGNDGIYMYGGRSFSIWNADSMDQVYDSGNDFENITAQRVPDYFNVSNSKITMDDRSVKKGPEPEDIKVGKVGNRQLAFIGLERVGGLMTYDVTDPENPQFTNYTNTRVFKGADNKVNLDTDTGPEGIEFIPASVSPTGKPLVLVAYEVGGKVGIYQLNVTQVSIAQKALSLTAGGAAGQLTATVVPANGASSSVTWSSSDSGNATVDQNGKVTPVKAGTAVIKATSADGYAIAESTVTVAPGSIVVTPPDQPSSGGSNGGGTTVIDNGSNGANVVTKVEATTNGSGKASANVTSSQFASALKKLRNELSAGQTGSLTVSAIPDSKAKEAAIVFEKGIFTEAKDAALTNLTIEAGVGTVSFDSKAIASIAAASKNNDVTITVRQSDAATAGAGLTGAKHTEFLQAVGSHPVFDFAVKANGSAITTFGGGTVHVQVPYTPAASEDRNAIIIYYVSDNGELVTVPSGVYDPATGTVSFDVTHFSRYAVAYNKKSFKDTTSSFAKDAITYLSARSIISGTSSNQFSPKAKMTRADFAVLLSRIAGAQLSSFKAGKFSDVRTTDYYANAVQWAADKGIASGVGGGKFNPKASITRAEMAAMLVRFAGVMNVELPASQKAITFADGSAIQASVKEAVKAVQQAGIINGKTKVGHSGVYFAPQDVATREETAKMLAVFMQLMSK</sequence>
<feature type="signal peptide" evidence="2">
    <location>
        <begin position="1"/>
        <end position="30"/>
    </location>
</feature>
<dbReference type="Gene3D" id="2.60.40.1080">
    <property type="match status" value="1"/>
</dbReference>
<dbReference type="PROSITE" id="PS51272">
    <property type="entry name" value="SLH"/>
    <property type="match status" value="3"/>
</dbReference>
<dbReference type="Pfam" id="PF00932">
    <property type="entry name" value="LTD"/>
    <property type="match status" value="1"/>
</dbReference>
<evidence type="ECO:0000313" key="5">
    <source>
        <dbReference type="EMBL" id="GMK49118.1"/>
    </source>
</evidence>
<dbReference type="Gene3D" id="2.60.40.1260">
    <property type="entry name" value="Lamin Tail domain"/>
    <property type="match status" value="1"/>
</dbReference>
<dbReference type="SUPFAM" id="SSF49373">
    <property type="entry name" value="Invasin/intimin cell-adhesion fragments"/>
    <property type="match status" value="1"/>
</dbReference>
<dbReference type="InterPro" id="IPR015919">
    <property type="entry name" value="Cadherin-like_sf"/>
</dbReference>
<dbReference type="PROSITE" id="PS51841">
    <property type="entry name" value="LTD"/>
    <property type="match status" value="1"/>
</dbReference>
<dbReference type="InterPro" id="IPR001119">
    <property type="entry name" value="SLH_dom"/>
</dbReference>
<evidence type="ECO:0000259" key="3">
    <source>
        <dbReference type="PROSITE" id="PS51272"/>
    </source>
</evidence>
<dbReference type="InterPro" id="IPR001322">
    <property type="entry name" value="Lamin_tail_dom"/>
</dbReference>
<dbReference type="SMART" id="SM00635">
    <property type="entry name" value="BID_2"/>
    <property type="match status" value="1"/>
</dbReference>
<evidence type="ECO:0000259" key="4">
    <source>
        <dbReference type="PROSITE" id="PS51841"/>
    </source>
</evidence>
<dbReference type="InterPro" id="IPR013783">
    <property type="entry name" value="Ig-like_fold"/>
</dbReference>
<evidence type="ECO:0000256" key="1">
    <source>
        <dbReference type="SAM" id="MobiDB-lite"/>
    </source>
</evidence>
<organism evidence="5 6">
    <name type="scientific">Paenibacillus glycanilyticus</name>
    <dbReference type="NCBI Taxonomy" id="126569"/>
    <lineage>
        <taxon>Bacteria</taxon>
        <taxon>Bacillati</taxon>
        <taxon>Bacillota</taxon>
        <taxon>Bacilli</taxon>
        <taxon>Bacillales</taxon>
        <taxon>Paenibacillaceae</taxon>
        <taxon>Paenibacillus</taxon>
    </lineage>
</organism>